<dbReference type="CDD" id="cd02869">
    <property type="entry name" value="PseudoU_synth_RluA_like"/>
    <property type="match status" value="1"/>
</dbReference>
<protein>
    <submittedName>
        <fullName evidence="3">RNA pseudouridine synthase</fullName>
    </submittedName>
</protein>
<dbReference type="PANTHER" id="PTHR21600:SF87">
    <property type="entry name" value="RNA PSEUDOURIDYLATE SYNTHASE DOMAIN-CONTAINING PROTEIN 1"/>
    <property type="match status" value="1"/>
</dbReference>
<feature type="domain" description="Pseudouridine synthase RsuA/RluA-like" evidence="2">
    <location>
        <begin position="32"/>
        <end position="186"/>
    </location>
</feature>
<keyword evidence="4" id="KW-1185">Reference proteome</keyword>
<dbReference type="InterPro" id="IPR006224">
    <property type="entry name" value="PsdUridine_synth_RluA-like_CS"/>
</dbReference>
<dbReference type="SUPFAM" id="SSF55120">
    <property type="entry name" value="Pseudouridine synthase"/>
    <property type="match status" value="1"/>
</dbReference>
<dbReference type="EMBL" id="BMKF01000001">
    <property type="protein sequence ID" value="GGB63663.1"/>
    <property type="molecule type" value="Genomic_DNA"/>
</dbReference>
<dbReference type="PANTHER" id="PTHR21600">
    <property type="entry name" value="MITOCHONDRIAL RNA PSEUDOURIDINE SYNTHASE"/>
    <property type="match status" value="1"/>
</dbReference>
<accession>A0ABQ1J9W2</accession>
<evidence type="ECO:0000313" key="4">
    <source>
        <dbReference type="Proteomes" id="UP000628854"/>
    </source>
</evidence>
<dbReference type="Proteomes" id="UP000628854">
    <property type="component" value="Unassembled WGS sequence"/>
</dbReference>
<name>A0ABQ1J9W2_9PROT</name>
<gene>
    <name evidence="3" type="ORF">GCM10011503_10470</name>
</gene>
<dbReference type="InterPro" id="IPR050188">
    <property type="entry name" value="RluA_PseudoU_synthase"/>
</dbReference>
<evidence type="ECO:0000313" key="3">
    <source>
        <dbReference type="EMBL" id="GGB63663.1"/>
    </source>
</evidence>
<dbReference type="InterPro" id="IPR020103">
    <property type="entry name" value="PsdUridine_synth_cat_dom_sf"/>
</dbReference>
<dbReference type="PROSITE" id="PS01129">
    <property type="entry name" value="PSI_RLU"/>
    <property type="match status" value="1"/>
</dbReference>
<comment type="caution">
    <text evidence="3">The sequence shown here is derived from an EMBL/GenBank/DDBJ whole genome shotgun (WGS) entry which is preliminary data.</text>
</comment>
<sequence length="246" mass="26204">MAGVTRNRPIPTIKPDDAAFIRSLLIHEDDQVLAFNKPSGLPVQTAGGRGQSLDFLLWAFAKSNGKRPKLVHRIDSGTSGVLVVARTKPAAAHLSEQFASRTTEKTYLAIVSGDVPADNAGVLSTPLKKVPSDRGGREKMIAARAGEAGAQSATTAWSILSRSGNYALIEARPETGRMHQIRAHMAILGCPILGDRIYGTGKLSADRLMLHAARLDIEHPNGSRLSLEAPLSDDFLAKASGLGLRT</sequence>
<dbReference type="Gene3D" id="3.30.2350.10">
    <property type="entry name" value="Pseudouridine synthase"/>
    <property type="match status" value="1"/>
</dbReference>
<reference evidence="4" key="1">
    <citation type="journal article" date="2019" name="Int. J. Syst. Evol. Microbiol.">
        <title>The Global Catalogue of Microorganisms (GCM) 10K type strain sequencing project: providing services to taxonomists for standard genome sequencing and annotation.</title>
        <authorList>
            <consortium name="The Broad Institute Genomics Platform"/>
            <consortium name="The Broad Institute Genome Sequencing Center for Infectious Disease"/>
            <person name="Wu L."/>
            <person name="Ma J."/>
        </authorList>
    </citation>
    <scope>NUCLEOTIDE SEQUENCE [LARGE SCALE GENOMIC DNA]</scope>
    <source>
        <strain evidence="4">CGMCC 1.15928</strain>
    </source>
</reference>
<dbReference type="Pfam" id="PF00849">
    <property type="entry name" value="PseudoU_synth_2"/>
    <property type="match status" value="1"/>
</dbReference>
<dbReference type="InterPro" id="IPR006145">
    <property type="entry name" value="PsdUridine_synth_RsuA/RluA"/>
</dbReference>
<organism evidence="3 4">
    <name type="scientific">Henriciella pelagia</name>
    <dbReference type="NCBI Taxonomy" id="1977912"/>
    <lineage>
        <taxon>Bacteria</taxon>
        <taxon>Pseudomonadati</taxon>
        <taxon>Pseudomonadota</taxon>
        <taxon>Alphaproteobacteria</taxon>
        <taxon>Hyphomonadales</taxon>
        <taxon>Hyphomonadaceae</taxon>
        <taxon>Henriciella</taxon>
    </lineage>
</organism>
<evidence type="ECO:0000256" key="1">
    <source>
        <dbReference type="ARBA" id="ARBA00010876"/>
    </source>
</evidence>
<evidence type="ECO:0000259" key="2">
    <source>
        <dbReference type="Pfam" id="PF00849"/>
    </source>
</evidence>
<proteinExistence type="inferred from homology"/>
<comment type="similarity">
    <text evidence="1">Belongs to the pseudouridine synthase RluA family.</text>
</comment>